<dbReference type="InterPro" id="IPR029058">
    <property type="entry name" value="AB_hydrolase_fold"/>
</dbReference>
<dbReference type="Proteomes" id="UP000001555">
    <property type="component" value="Unassembled WGS sequence"/>
</dbReference>
<organism>
    <name type="scientific">Ixodes scapularis</name>
    <name type="common">Black-legged tick</name>
    <name type="synonym">Deer tick</name>
    <dbReference type="NCBI Taxonomy" id="6945"/>
    <lineage>
        <taxon>Eukaryota</taxon>
        <taxon>Metazoa</taxon>
        <taxon>Ecdysozoa</taxon>
        <taxon>Arthropoda</taxon>
        <taxon>Chelicerata</taxon>
        <taxon>Arachnida</taxon>
        <taxon>Acari</taxon>
        <taxon>Parasitiformes</taxon>
        <taxon>Ixodida</taxon>
        <taxon>Ixodoidea</taxon>
        <taxon>Ixodidae</taxon>
        <taxon>Ixodinae</taxon>
        <taxon>Ixodes</taxon>
    </lineage>
</organism>
<dbReference type="PaxDb" id="6945-B7PWG6"/>
<name>B7PWG6_IXOSC</name>
<protein>
    <submittedName>
        <fullName evidence="1 2">Uncharacterized protein</fullName>
    </submittedName>
</protein>
<keyword evidence="3" id="KW-1185">Reference proteome</keyword>
<dbReference type="AlphaFoldDB" id="B7PWG6"/>
<dbReference type="Gene3D" id="3.40.50.1820">
    <property type="entry name" value="alpha/beta hydrolase"/>
    <property type="match status" value="1"/>
</dbReference>
<gene>
    <name evidence="1" type="ORF">IscW_ISCW008335</name>
</gene>
<dbReference type="EMBL" id="ABJB010257550">
    <property type="status" value="NOT_ANNOTATED_CDS"/>
    <property type="molecule type" value="Genomic_DNA"/>
</dbReference>
<accession>B7PWG6</accession>
<reference evidence="2" key="2">
    <citation type="submission" date="2020-05" db="UniProtKB">
        <authorList>
            <consortium name="EnsemblMetazoa"/>
        </authorList>
    </citation>
    <scope>IDENTIFICATION</scope>
    <source>
        <strain evidence="2">wikel</strain>
    </source>
</reference>
<dbReference type="HOGENOM" id="CLU_2608698_0_0_1"/>
<dbReference type="SUPFAM" id="SSF53474">
    <property type="entry name" value="alpha/beta-Hydrolases"/>
    <property type="match status" value="1"/>
</dbReference>
<evidence type="ECO:0000313" key="1">
    <source>
        <dbReference type="EMBL" id="EEC10938.1"/>
    </source>
</evidence>
<dbReference type="VEuPathDB" id="VectorBase:ISCW008335"/>
<dbReference type="EnsemblMetazoa" id="ISCW008335-RA">
    <property type="protein sequence ID" value="ISCW008335-PA"/>
    <property type="gene ID" value="ISCW008335"/>
</dbReference>
<reference evidence="1 3" key="1">
    <citation type="submission" date="2008-03" db="EMBL/GenBank/DDBJ databases">
        <title>Annotation of Ixodes scapularis.</title>
        <authorList>
            <consortium name="Ixodes scapularis Genome Project Consortium"/>
            <person name="Caler E."/>
            <person name="Hannick L.I."/>
            <person name="Bidwell S."/>
            <person name="Joardar V."/>
            <person name="Thiagarajan M."/>
            <person name="Amedeo P."/>
            <person name="Galinsky K.J."/>
            <person name="Schobel S."/>
            <person name="Inman J."/>
            <person name="Hostetler J."/>
            <person name="Miller J."/>
            <person name="Hammond M."/>
            <person name="Megy K."/>
            <person name="Lawson D."/>
            <person name="Kodira C."/>
            <person name="Sutton G."/>
            <person name="Meyer J."/>
            <person name="Hill C.A."/>
            <person name="Birren B."/>
            <person name="Nene V."/>
            <person name="Collins F."/>
            <person name="Alarcon-Chaidez F."/>
            <person name="Wikel S."/>
            <person name="Strausberg R."/>
        </authorList>
    </citation>
    <scope>NUCLEOTIDE SEQUENCE [LARGE SCALE GENOMIC DNA]</scope>
    <source>
        <strain evidence="3">Wikel</strain>
        <strain evidence="1">Wikel colony</strain>
    </source>
</reference>
<proteinExistence type="predicted"/>
<sequence length="79" mass="8658">MLVVCPVRHFADYLRQSGGNTVQRYLLARGGGGDLGRGAQRTYALQLAFGNPIRLEGHADEQALSRRVIALWTNFAKTG</sequence>
<evidence type="ECO:0000313" key="3">
    <source>
        <dbReference type="Proteomes" id="UP000001555"/>
    </source>
</evidence>
<dbReference type="VEuPathDB" id="VectorBase:ISCI008335"/>
<dbReference type="EMBL" id="DS807882">
    <property type="protein sequence ID" value="EEC10938.1"/>
    <property type="molecule type" value="Genomic_DNA"/>
</dbReference>
<dbReference type="InParanoid" id="B7PWG6"/>
<evidence type="ECO:0000313" key="2">
    <source>
        <dbReference type="EnsemblMetazoa" id="ISCW008335-PA"/>
    </source>
</evidence>